<comment type="similarity">
    <text evidence="7">Belongs to the major facilitator superfamily. Sugar transporter (TC 2.A.1.1) family. Trehalose transporter subfamily.</text>
</comment>
<dbReference type="GO" id="GO:0005886">
    <property type="term" value="C:plasma membrane"/>
    <property type="evidence" value="ECO:0007669"/>
    <property type="project" value="UniProtKB-SubCell"/>
</dbReference>
<feature type="transmembrane region" description="Helical" evidence="10">
    <location>
        <begin position="308"/>
        <end position="330"/>
    </location>
</feature>
<evidence type="ECO:0000313" key="13">
    <source>
        <dbReference type="Proteomes" id="UP001152798"/>
    </source>
</evidence>
<gene>
    <name evidence="12" type="ORF">NEZAVI_LOCUS13007</name>
</gene>
<dbReference type="InterPro" id="IPR005829">
    <property type="entry name" value="Sugar_transporter_CS"/>
</dbReference>
<evidence type="ECO:0000313" key="12">
    <source>
        <dbReference type="EMBL" id="CAH1404634.1"/>
    </source>
</evidence>
<feature type="transmembrane region" description="Helical" evidence="10">
    <location>
        <begin position="105"/>
        <end position="125"/>
    </location>
</feature>
<keyword evidence="4 10" id="KW-1133">Transmembrane helix</keyword>
<evidence type="ECO:0000256" key="8">
    <source>
        <dbReference type="RuleBase" id="RU003346"/>
    </source>
</evidence>
<keyword evidence="2" id="KW-1003">Cell membrane</keyword>
<evidence type="ECO:0000256" key="2">
    <source>
        <dbReference type="ARBA" id="ARBA00022475"/>
    </source>
</evidence>
<dbReference type="CDD" id="cd17358">
    <property type="entry name" value="MFS_GLUT6_8_Class3_like"/>
    <property type="match status" value="1"/>
</dbReference>
<dbReference type="FunFam" id="1.20.1250.20:FF:000055">
    <property type="entry name" value="Facilitated trehalose transporter Tret1-2 homolog"/>
    <property type="match status" value="1"/>
</dbReference>
<dbReference type="InterPro" id="IPR036259">
    <property type="entry name" value="MFS_trans_sf"/>
</dbReference>
<evidence type="ECO:0000256" key="6">
    <source>
        <dbReference type="ARBA" id="ARBA00023180"/>
    </source>
</evidence>
<evidence type="ECO:0000256" key="1">
    <source>
        <dbReference type="ARBA" id="ARBA00004651"/>
    </source>
</evidence>
<feature type="domain" description="Major facilitator superfamily (MFS) profile" evidence="11">
    <location>
        <begin position="37"/>
        <end position="462"/>
    </location>
</feature>
<feature type="transmembrane region" description="Helical" evidence="10">
    <location>
        <begin position="191"/>
        <end position="209"/>
    </location>
</feature>
<dbReference type="OrthoDB" id="6612291at2759"/>
<proteinExistence type="inferred from homology"/>
<dbReference type="EMBL" id="OV725082">
    <property type="protein sequence ID" value="CAH1404634.1"/>
    <property type="molecule type" value="Genomic_DNA"/>
</dbReference>
<protein>
    <recommendedName>
        <fullName evidence="11">Major facilitator superfamily (MFS) profile domain-containing protein</fullName>
    </recommendedName>
</protein>
<comment type="subcellular location">
    <subcellularLocation>
        <location evidence="1">Cell membrane</location>
        <topology evidence="1">Multi-pass membrane protein</topology>
    </subcellularLocation>
</comment>
<evidence type="ECO:0000256" key="7">
    <source>
        <dbReference type="ARBA" id="ARBA00024348"/>
    </source>
</evidence>
<keyword evidence="3 10" id="KW-0812">Transmembrane</keyword>
<keyword evidence="13" id="KW-1185">Reference proteome</keyword>
<name>A0A9P0MTP5_NEZVI</name>
<dbReference type="PRINTS" id="PR00171">
    <property type="entry name" value="SUGRTRNSPORT"/>
</dbReference>
<dbReference type="PANTHER" id="PTHR48021">
    <property type="match status" value="1"/>
</dbReference>
<dbReference type="PANTHER" id="PTHR48021:SF86">
    <property type="entry name" value="FACILITATED TREHALOSE TRANSPORTER TRET1-1-LIKE PROTEIN"/>
    <property type="match status" value="1"/>
</dbReference>
<dbReference type="InterPro" id="IPR020846">
    <property type="entry name" value="MFS_dom"/>
</dbReference>
<feature type="transmembrane region" description="Helical" evidence="10">
    <location>
        <begin position="131"/>
        <end position="152"/>
    </location>
</feature>
<feature type="transmembrane region" description="Helical" evidence="10">
    <location>
        <begin position="76"/>
        <end position="98"/>
    </location>
</feature>
<feature type="transmembrane region" description="Helical" evidence="10">
    <location>
        <begin position="337"/>
        <end position="357"/>
    </location>
</feature>
<feature type="transmembrane region" description="Helical" evidence="10">
    <location>
        <begin position="377"/>
        <end position="395"/>
    </location>
</feature>
<dbReference type="Pfam" id="PF00083">
    <property type="entry name" value="Sugar_tr"/>
    <property type="match status" value="1"/>
</dbReference>
<keyword evidence="8" id="KW-0813">Transport</keyword>
<evidence type="ECO:0000256" key="10">
    <source>
        <dbReference type="SAM" id="Phobius"/>
    </source>
</evidence>
<evidence type="ECO:0000256" key="9">
    <source>
        <dbReference type="SAM" id="MobiDB-lite"/>
    </source>
</evidence>
<evidence type="ECO:0000259" key="11">
    <source>
        <dbReference type="PROSITE" id="PS50850"/>
    </source>
</evidence>
<dbReference type="PROSITE" id="PS50850">
    <property type="entry name" value="MFS"/>
    <property type="match status" value="1"/>
</dbReference>
<dbReference type="GO" id="GO:0051119">
    <property type="term" value="F:sugar transmembrane transporter activity"/>
    <property type="evidence" value="ECO:0007669"/>
    <property type="project" value="InterPro"/>
</dbReference>
<evidence type="ECO:0000256" key="3">
    <source>
        <dbReference type="ARBA" id="ARBA00022692"/>
    </source>
</evidence>
<feature type="transmembrane region" description="Helical" evidence="10">
    <location>
        <begin position="438"/>
        <end position="459"/>
    </location>
</feature>
<sequence length="487" mass="52534">MPLEMSKMDGEESHIPMVGGNHQPSNGESSKTPQYLYTLAVTIGVFCGGAVIGWSSPALPELQSANSTIPLTPNQGSWVGSLLAIGSFIGALPAGSVADLLGRKLTIMSMSAPLMISWIMIHFATSVNIFYVARLLGGIGLGAICTTVPMYISEIAEDSIRGALGSAFQLMLVVGILYAYVLGAIVHYTMLPLLCGIVNILFLIVFFRAPESPLWLLKKDRRKQAEESLRRLRGEKYDIYRELHAMEKEIANQNSQKVPFTRALSKRSSILAMVICLGMMFFQQMSGINIVVFFAGSIFKDAGSSLDPAVATIFVGMSQVVSTIIAASLIDRLGRKILLQISATAMALCLVVLGYYFHLKTSGSDVSSIGTVPLVSVIVYILLFAVGFGPIPWMISGEVLPPEIKATGTGIAVATNWSLAFTVTKSFQPLLDAVGPAITYWIFACLNVFSFFFVTFVVIETKGKSLAQVQEELSGKRTKVGKTNALV</sequence>
<feature type="compositionally biased region" description="Basic and acidic residues" evidence="9">
    <location>
        <begin position="1"/>
        <end position="14"/>
    </location>
</feature>
<feature type="transmembrane region" description="Helical" evidence="10">
    <location>
        <begin position="270"/>
        <end position="296"/>
    </location>
</feature>
<dbReference type="InterPro" id="IPR050549">
    <property type="entry name" value="MFS_Trehalose_Transporter"/>
</dbReference>
<feature type="region of interest" description="Disordered" evidence="9">
    <location>
        <begin position="1"/>
        <end position="29"/>
    </location>
</feature>
<dbReference type="PROSITE" id="PS00217">
    <property type="entry name" value="SUGAR_TRANSPORT_2"/>
    <property type="match status" value="1"/>
</dbReference>
<evidence type="ECO:0000256" key="5">
    <source>
        <dbReference type="ARBA" id="ARBA00023136"/>
    </source>
</evidence>
<keyword evidence="6" id="KW-0325">Glycoprotein</keyword>
<dbReference type="InterPro" id="IPR044775">
    <property type="entry name" value="MFS_ERD6/Tret1-like"/>
</dbReference>
<keyword evidence="5 10" id="KW-0472">Membrane</keyword>
<evidence type="ECO:0000256" key="4">
    <source>
        <dbReference type="ARBA" id="ARBA00022989"/>
    </source>
</evidence>
<dbReference type="SUPFAM" id="SSF103473">
    <property type="entry name" value="MFS general substrate transporter"/>
    <property type="match status" value="1"/>
</dbReference>
<dbReference type="Gene3D" id="1.20.1250.20">
    <property type="entry name" value="MFS general substrate transporter like domains"/>
    <property type="match status" value="1"/>
</dbReference>
<reference evidence="12" key="1">
    <citation type="submission" date="2022-01" db="EMBL/GenBank/DDBJ databases">
        <authorList>
            <person name="King R."/>
        </authorList>
    </citation>
    <scope>NUCLEOTIDE SEQUENCE</scope>
</reference>
<feature type="transmembrane region" description="Helical" evidence="10">
    <location>
        <begin position="35"/>
        <end position="56"/>
    </location>
</feature>
<dbReference type="Proteomes" id="UP001152798">
    <property type="component" value="Chromosome 6"/>
</dbReference>
<accession>A0A9P0MTP5</accession>
<feature type="transmembrane region" description="Helical" evidence="10">
    <location>
        <begin position="407"/>
        <end position="426"/>
    </location>
</feature>
<dbReference type="NCBIfam" id="TIGR00879">
    <property type="entry name" value="SP"/>
    <property type="match status" value="1"/>
</dbReference>
<dbReference type="InterPro" id="IPR003663">
    <property type="entry name" value="Sugar/inositol_transpt"/>
</dbReference>
<dbReference type="AlphaFoldDB" id="A0A9P0MTP5"/>
<feature type="transmembrane region" description="Helical" evidence="10">
    <location>
        <begin position="164"/>
        <end position="185"/>
    </location>
</feature>
<organism evidence="12 13">
    <name type="scientific">Nezara viridula</name>
    <name type="common">Southern green stink bug</name>
    <name type="synonym">Cimex viridulus</name>
    <dbReference type="NCBI Taxonomy" id="85310"/>
    <lineage>
        <taxon>Eukaryota</taxon>
        <taxon>Metazoa</taxon>
        <taxon>Ecdysozoa</taxon>
        <taxon>Arthropoda</taxon>
        <taxon>Hexapoda</taxon>
        <taxon>Insecta</taxon>
        <taxon>Pterygota</taxon>
        <taxon>Neoptera</taxon>
        <taxon>Paraneoptera</taxon>
        <taxon>Hemiptera</taxon>
        <taxon>Heteroptera</taxon>
        <taxon>Panheteroptera</taxon>
        <taxon>Pentatomomorpha</taxon>
        <taxon>Pentatomoidea</taxon>
        <taxon>Pentatomidae</taxon>
        <taxon>Pentatominae</taxon>
        <taxon>Nezara</taxon>
    </lineage>
</organism>
<dbReference type="InterPro" id="IPR005828">
    <property type="entry name" value="MFS_sugar_transport-like"/>
</dbReference>